<dbReference type="GO" id="GO:0007165">
    <property type="term" value="P:signal transduction"/>
    <property type="evidence" value="ECO:0007669"/>
    <property type="project" value="InterPro"/>
</dbReference>
<dbReference type="SMART" id="SM00260">
    <property type="entry name" value="CheW"/>
    <property type="match status" value="1"/>
</dbReference>
<dbReference type="AlphaFoldDB" id="A0A951QGQ9"/>
<feature type="domain" description="CheW-like" evidence="1">
    <location>
        <begin position="25"/>
        <end position="170"/>
    </location>
</feature>
<evidence type="ECO:0000313" key="2">
    <source>
        <dbReference type="EMBL" id="MBW4662294.1"/>
    </source>
</evidence>
<dbReference type="PANTHER" id="PTHR22617">
    <property type="entry name" value="CHEMOTAXIS SENSOR HISTIDINE KINASE-RELATED"/>
    <property type="match status" value="1"/>
</dbReference>
<dbReference type="Proteomes" id="UP000757435">
    <property type="component" value="Unassembled WGS sequence"/>
</dbReference>
<comment type="caution">
    <text evidence="2">The sequence shown here is derived from an EMBL/GenBank/DDBJ whole genome shotgun (WGS) entry which is preliminary data.</text>
</comment>
<gene>
    <name evidence="2" type="ORF">KME15_26880</name>
</gene>
<protein>
    <submittedName>
        <fullName evidence="2">Chemotaxis protein CheW</fullName>
    </submittedName>
</protein>
<dbReference type="PANTHER" id="PTHR22617:SF23">
    <property type="entry name" value="CHEMOTAXIS PROTEIN CHEW"/>
    <property type="match status" value="1"/>
</dbReference>
<dbReference type="InterPro" id="IPR036061">
    <property type="entry name" value="CheW-like_dom_sf"/>
</dbReference>
<dbReference type="Gene3D" id="2.40.50.180">
    <property type="entry name" value="CheA-289, Domain 4"/>
    <property type="match status" value="1"/>
</dbReference>
<evidence type="ECO:0000313" key="3">
    <source>
        <dbReference type="Proteomes" id="UP000757435"/>
    </source>
</evidence>
<accession>A0A951QGQ9</accession>
<sequence length="174" mass="19229">MSISLDSASIALSFDPQASPPTANHQQILRFSLGLQDSALLPLEQITEILKINSVEVLPIPETHSCVLGVCNWRGEMLWVIDLEHLVGYAPLLQQVQSEPLIVMVIHWNDHLLGLGVRQVGEIERHELQKLQPVIPGLFPPQLQPFVLGTLLECSGAVLDIAAIAQCPLWQSQR</sequence>
<dbReference type="PROSITE" id="PS50851">
    <property type="entry name" value="CHEW"/>
    <property type="match status" value="1"/>
</dbReference>
<dbReference type="InterPro" id="IPR039315">
    <property type="entry name" value="CheW"/>
</dbReference>
<name>A0A951QGQ9_9CYAN</name>
<reference evidence="2" key="1">
    <citation type="submission" date="2021-05" db="EMBL/GenBank/DDBJ databases">
        <authorList>
            <person name="Pietrasiak N."/>
            <person name="Ward R."/>
            <person name="Stajich J.E."/>
            <person name="Kurbessoian T."/>
        </authorList>
    </citation>
    <scope>NUCLEOTIDE SEQUENCE</scope>
    <source>
        <strain evidence="2">UHER 2000/2452</strain>
    </source>
</reference>
<dbReference type="EMBL" id="JAHHHD010000067">
    <property type="protein sequence ID" value="MBW4662294.1"/>
    <property type="molecule type" value="Genomic_DNA"/>
</dbReference>
<reference evidence="2" key="2">
    <citation type="journal article" date="2022" name="Microbiol. Resour. Announc.">
        <title>Metagenome Sequencing to Explore Phylogenomics of Terrestrial Cyanobacteria.</title>
        <authorList>
            <person name="Ward R.D."/>
            <person name="Stajich J.E."/>
            <person name="Johansen J.R."/>
            <person name="Huntemann M."/>
            <person name="Clum A."/>
            <person name="Foster B."/>
            <person name="Foster B."/>
            <person name="Roux S."/>
            <person name="Palaniappan K."/>
            <person name="Varghese N."/>
            <person name="Mukherjee S."/>
            <person name="Reddy T.B.K."/>
            <person name="Daum C."/>
            <person name="Copeland A."/>
            <person name="Chen I.A."/>
            <person name="Ivanova N.N."/>
            <person name="Kyrpides N.C."/>
            <person name="Shapiro N."/>
            <person name="Eloe-Fadrosh E.A."/>
            <person name="Pietrasiak N."/>
        </authorList>
    </citation>
    <scope>NUCLEOTIDE SEQUENCE</scope>
    <source>
        <strain evidence="2">UHER 2000/2452</strain>
    </source>
</reference>
<dbReference type="InterPro" id="IPR002545">
    <property type="entry name" value="CheW-lke_dom"/>
</dbReference>
<proteinExistence type="predicted"/>
<dbReference type="Pfam" id="PF01584">
    <property type="entry name" value="CheW"/>
    <property type="match status" value="1"/>
</dbReference>
<dbReference type="GO" id="GO:0006935">
    <property type="term" value="P:chemotaxis"/>
    <property type="evidence" value="ECO:0007669"/>
    <property type="project" value="InterPro"/>
</dbReference>
<dbReference type="GO" id="GO:0005829">
    <property type="term" value="C:cytosol"/>
    <property type="evidence" value="ECO:0007669"/>
    <property type="project" value="TreeGrafter"/>
</dbReference>
<dbReference type="SUPFAM" id="SSF50341">
    <property type="entry name" value="CheW-like"/>
    <property type="match status" value="1"/>
</dbReference>
<evidence type="ECO:0000259" key="1">
    <source>
        <dbReference type="PROSITE" id="PS50851"/>
    </source>
</evidence>
<organism evidence="2 3">
    <name type="scientific">Drouetiella hepatica Uher 2000/2452</name>
    <dbReference type="NCBI Taxonomy" id="904376"/>
    <lineage>
        <taxon>Bacteria</taxon>
        <taxon>Bacillati</taxon>
        <taxon>Cyanobacteriota</taxon>
        <taxon>Cyanophyceae</taxon>
        <taxon>Oculatellales</taxon>
        <taxon>Oculatellaceae</taxon>
        <taxon>Drouetiella</taxon>
    </lineage>
</organism>